<evidence type="ECO:0000313" key="3">
    <source>
        <dbReference type="Proteomes" id="UP000005332"/>
    </source>
</evidence>
<protein>
    <submittedName>
        <fullName evidence="2">Uncharacterized protein</fullName>
    </submittedName>
</protein>
<accession>G4CUA3</accession>
<proteinExistence type="predicted"/>
<dbReference type="AlphaFoldDB" id="G4CUA3"/>
<keyword evidence="3" id="KW-1185">Reference proteome</keyword>
<feature type="compositionally biased region" description="Polar residues" evidence="1">
    <location>
        <begin position="24"/>
        <end position="35"/>
    </location>
</feature>
<dbReference type="PATRIC" id="fig|997355.3.peg.109"/>
<evidence type="ECO:0000256" key="1">
    <source>
        <dbReference type="SAM" id="MobiDB-lite"/>
    </source>
</evidence>
<sequence length="54" mass="5571">MVMTMYPPTAMGSERGEVARHNSTEAQGQDTESGNNDGGDAGMTRDQGSATGHA</sequence>
<dbReference type="Proteomes" id="UP000005332">
    <property type="component" value="Unassembled WGS sequence"/>
</dbReference>
<dbReference type="HOGENOM" id="CLU_3046782_0_0_11"/>
<name>G4CUA3_9ACTN</name>
<organism evidence="2 3">
    <name type="scientific">Cutibacterium avidum ATCC 25577</name>
    <dbReference type="NCBI Taxonomy" id="997355"/>
    <lineage>
        <taxon>Bacteria</taxon>
        <taxon>Bacillati</taxon>
        <taxon>Actinomycetota</taxon>
        <taxon>Actinomycetes</taxon>
        <taxon>Propionibacteriales</taxon>
        <taxon>Propionibacteriaceae</taxon>
        <taxon>Cutibacterium</taxon>
    </lineage>
</organism>
<feature type="compositionally biased region" description="Basic and acidic residues" evidence="1">
    <location>
        <begin position="14"/>
        <end position="23"/>
    </location>
</feature>
<dbReference type="EMBL" id="AGBA01000003">
    <property type="protein sequence ID" value="EGY79044.1"/>
    <property type="molecule type" value="Genomic_DNA"/>
</dbReference>
<feature type="region of interest" description="Disordered" evidence="1">
    <location>
        <begin position="1"/>
        <end position="54"/>
    </location>
</feature>
<comment type="caution">
    <text evidence="2">The sequence shown here is derived from an EMBL/GenBank/DDBJ whole genome shotgun (WGS) entry which is preliminary data.</text>
</comment>
<evidence type="ECO:0000313" key="2">
    <source>
        <dbReference type="EMBL" id="EGY79044.1"/>
    </source>
</evidence>
<reference evidence="2 3" key="1">
    <citation type="submission" date="2011-06" db="EMBL/GenBank/DDBJ databases">
        <authorList>
            <person name="Muzny D."/>
            <person name="Qin X."/>
            <person name="Deng J."/>
            <person name="Jiang H."/>
            <person name="Liu Y."/>
            <person name="Qu J."/>
            <person name="Song X.-Z."/>
            <person name="Zhang L."/>
            <person name="Thornton R."/>
            <person name="Coyle M."/>
            <person name="Francisco L."/>
            <person name="Jackson L."/>
            <person name="Javaid M."/>
            <person name="Korchina V."/>
            <person name="Kovar C."/>
            <person name="Mata R."/>
            <person name="Mathew T."/>
            <person name="Ngo R."/>
            <person name="Nguyen L."/>
            <person name="Nguyen N."/>
            <person name="Okwuonu G."/>
            <person name="Ongeri F."/>
            <person name="Pham C."/>
            <person name="Simmons D."/>
            <person name="Wilczek-Boney K."/>
            <person name="Hale W."/>
            <person name="Jakkamsetti A."/>
            <person name="Pham P."/>
            <person name="Ruth R."/>
            <person name="San Lucas F."/>
            <person name="Warren J."/>
            <person name="Zhang J."/>
            <person name="Zhao Z."/>
            <person name="Zhou C."/>
            <person name="Zhu D."/>
            <person name="Lee S."/>
            <person name="Bess C."/>
            <person name="Blankenburg K."/>
            <person name="Forbes L."/>
            <person name="Fu Q."/>
            <person name="Gubbala S."/>
            <person name="Hirani K."/>
            <person name="Jayaseelan J.C."/>
            <person name="Lara F."/>
            <person name="Munidasa M."/>
            <person name="Palculict T."/>
            <person name="Patil S."/>
            <person name="Pu L.-L."/>
            <person name="Saada N."/>
            <person name="Tang L."/>
            <person name="Weissenberger G."/>
            <person name="Zhu Y."/>
            <person name="Hemphill L."/>
            <person name="Shang Y."/>
            <person name="Youmans B."/>
            <person name="Ayvaz T."/>
            <person name="Ross M."/>
            <person name="Santibanez J."/>
            <person name="Aqrawi P."/>
            <person name="Gross S."/>
            <person name="Joshi V."/>
            <person name="Fowler G."/>
            <person name="Nazareth L."/>
            <person name="Reid J."/>
            <person name="Worley K."/>
            <person name="Petrosino J."/>
            <person name="Highlander S."/>
            <person name="Gibbs R."/>
        </authorList>
    </citation>
    <scope>NUCLEOTIDE SEQUENCE [LARGE SCALE GENOMIC DNA]</scope>
    <source>
        <strain evidence="2 3">ATCC 25577</strain>
    </source>
</reference>
<gene>
    <name evidence="2" type="ORF">HMPREF9153_0109</name>
</gene>